<accession>A0A151XF91</accession>
<evidence type="ECO:0000256" key="1">
    <source>
        <dbReference type="SAM" id="MobiDB-lite"/>
    </source>
</evidence>
<evidence type="ECO:0008006" key="4">
    <source>
        <dbReference type="Google" id="ProtNLM"/>
    </source>
</evidence>
<sequence>MQESCETNSTNHKNNKKNLSSDDNLSKKNRKLPVFQEKWLDVEELKCWLRKEPRNVSKFFCLICNKSFMYSGRQIYSHANSKAHIKRCKRNSIEISKSNEDLKFQVNKSLLTLEERRKEAEIRYAALLTDQNISYRHSRKILNLFQYVGEGPNVLKKMRTSRTKCVKIITNVLYPNEMKRLVNKIQNTKFTVFIGFTSDIYKGNIWMIFQVRYVDSETLDVRSQIVELMSIDAKDFSANKLFERLKNKMLELNIPFSNIVALLCNNTSIMTENHSLFKKEFKKLCPHLMTLLCSCHSATLVAHNACDKIPTFCEKFIKNIFSYINDRPRHFSEFMEFCKYFQETSHKILEYDTYWISRYNFVEKFLEYWDMVKNFLETKSTRAASNLLFTMCMVETKAYFLFLKYVLSFFNAFNTFFQTLETQIHLLQSKSLILLQEICQNFLQSEHLTPLLTDVDFSLKKNQKILNKIFLGSKCEEYLNELMTQGHENVVMVVRQNCLMFYVTAAEEICERLPVKNIFLSKLQVFKNLFETDIETSFNDVSFIAETIGDFDEDALKKEWISLSLEFTIEEKRRLSLLSFDNMWKEILQCRHPNNIAKYPLLTNVLNAIRSFPNSNVDIERTFALFNSVLRKRSILPTLINAICVFKSALNARGETSLNMTIEKEHVSLMTTNDLYGPPNTGKKCIRKSKEVQDKIK</sequence>
<keyword evidence="3" id="KW-1185">Reference proteome</keyword>
<proteinExistence type="predicted"/>
<evidence type="ECO:0000313" key="2">
    <source>
        <dbReference type="EMBL" id="KYQ59056.1"/>
    </source>
</evidence>
<dbReference type="PANTHER" id="PTHR37162">
    <property type="entry name" value="HAT FAMILY DIMERISATION DOMAINCONTAINING PROTEIN-RELATED"/>
    <property type="match status" value="1"/>
</dbReference>
<gene>
    <name evidence="2" type="ORF">ALC60_01891</name>
</gene>
<dbReference type="Proteomes" id="UP000075809">
    <property type="component" value="Unassembled WGS sequence"/>
</dbReference>
<feature type="region of interest" description="Disordered" evidence="1">
    <location>
        <begin position="1"/>
        <end position="25"/>
    </location>
</feature>
<feature type="compositionally biased region" description="Low complexity" evidence="1">
    <location>
        <begin position="7"/>
        <end position="23"/>
    </location>
</feature>
<dbReference type="PANTHER" id="PTHR37162:SF1">
    <property type="entry name" value="BED-TYPE DOMAIN-CONTAINING PROTEIN"/>
    <property type="match status" value="1"/>
</dbReference>
<dbReference type="InterPro" id="IPR012337">
    <property type="entry name" value="RNaseH-like_sf"/>
</dbReference>
<dbReference type="SUPFAM" id="SSF53098">
    <property type="entry name" value="Ribonuclease H-like"/>
    <property type="match status" value="1"/>
</dbReference>
<protein>
    <recommendedName>
        <fullName evidence="4">HAT C-terminal dimerisation domain-containing protein</fullName>
    </recommendedName>
</protein>
<dbReference type="STRING" id="64791.A0A151XF91"/>
<dbReference type="EMBL" id="KQ982194">
    <property type="protein sequence ID" value="KYQ59056.1"/>
    <property type="molecule type" value="Genomic_DNA"/>
</dbReference>
<name>A0A151XF91_9HYME</name>
<evidence type="ECO:0000313" key="3">
    <source>
        <dbReference type="Proteomes" id="UP000075809"/>
    </source>
</evidence>
<organism evidence="2 3">
    <name type="scientific">Mycetomoellerius zeteki</name>
    <dbReference type="NCBI Taxonomy" id="64791"/>
    <lineage>
        <taxon>Eukaryota</taxon>
        <taxon>Metazoa</taxon>
        <taxon>Ecdysozoa</taxon>
        <taxon>Arthropoda</taxon>
        <taxon>Hexapoda</taxon>
        <taxon>Insecta</taxon>
        <taxon>Pterygota</taxon>
        <taxon>Neoptera</taxon>
        <taxon>Endopterygota</taxon>
        <taxon>Hymenoptera</taxon>
        <taxon>Apocrita</taxon>
        <taxon>Aculeata</taxon>
        <taxon>Formicoidea</taxon>
        <taxon>Formicidae</taxon>
        <taxon>Myrmicinae</taxon>
        <taxon>Mycetomoellerius</taxon>
    </lineage>
</organism>
<dbReference type="AlphaFoldDB" id="A0A151XF91"/>
<reference evidence="2 3" key="1">
    <citation type="submission" date="2015-09" db="EMBL/GenBank/DDBJ databases">
        <title>Trachymyrmex zeteki WGS genome.</title>
        <authorList>
            <person name="Nygaard S."/>
            <person name="Hu H."/>
            <person name="Boomsma J."/>
            <person name="Zhang G."/>
        </authorList>
    </citation>
    <scope>NUCLEOTIDE SEQUENCE [LARGE SCALE GENOMIC DNA]</scope>
    <source>
        <strain evidence="2">Tzet28-1</strain>
        <tissue evidence="2">Whole body</tissue>
    </source>
</reference>